<sequence>MNTIIQNILVFAALGFALLFLIRKFIWSPKKKSTKACGGDDGCGCH</sequence>
<feature type="transmembrane region" description="Helical" evidence="1">
    <location>
        <begin position="6"/>
        <end position="26"/>
    </location>
</feature>
<keyword evidence="1" id="KW-0472">Membrane</keyword>
<protein>
    <submittedName>
        <fullName evidence="2">Attachment p12 family protein</fullName>
    </submittedName>
</protein>
<proteinExistence type="predicted"/>
<dbReference type="RefSeq" id="WP_110474164.1">
    <property type="nucleotide sequence ID" value="NZ_BMWQ01000001.1"/>
</dbReference>
<organism evidence="2 3">
    <name type="scientific">Winogradskyella epiphytica</name>
    <dbReference type="NCBI Taxonomy" id="262005"/>
    <lineage>
        <taxon>Bacteria</taxon>
        <taxon>Pseudomonadati</taxon>
        <taxon>Bacteroidota</taxon>
        <taxon>Flavobacteriia</taxon>
        <taxon>Flavobacteriales</taxon>
        <taxon>Flavobacteriaceae</taxon>
        <taxon>Winogradskyella</taxon>
    </lineage>
</organism>
<dbReference type="EMBL" id="QJTD01000001">
    <property type="protein sequence ID" value="PYE83203.1"/>
    <property type="molecule type" value="Genomic_DNA"/>
</dbReference>
<dbReference type="Proteomes" id="UP000248054">
    <property type="component" value="Unassembled WGS sequence"/>
</dbReference>
<reference evidence="2 3" key="1">
    <citation type="submission" date="2018-06" db="EMBL/GenBank/DDBJ databases">
        <title>Genomic Encyclopedia of Type Strains, Phase III (KMG-III): the genomes of soil and plant-associated and newly described type strains.</title>
        <authorList>
            <person name="Whitman W."/>
        </authorList>
    </citation>
    <scope>NUCLEOTIDE SEQUENCE [LARGE SCALE GENOMIC DNA]</scope>
    <source>
        <strain evidence="2 3">CECT 7945</strain>
    </source>
</reference>
<dbReference type="Pfam" id="PF12669">
    <property type="entry name" value="FeoB_associated"/>
    <property type="match status" value="1"/>
</dbReference>
<evidence type="ECO:0000313" key="2">
    <source>
        <dbReference type="EMBL" id="PYE83203.1"/>
    </source>
</evidence>
<gene>
    <name evidence="2" type="ORF">DFQ11_101635</name>
</gene>
<accession>A0A2V4YH08</accession>
<keyword evidence="1" id="KW-0812">Transmembrane</keyword>
<comment type="caution">
    <text evidence="2">The sequence shown here is derived from an EMBL/GenBank/DDBJ whole genome shotgun (WGS) entry which is preliminary data.</text>
</comment>
<keyword evidence="3" id="KW-1185">Reference proteome</keyword>
<evidence type="ECO:0000256" key="1">
    <source>
        <dbReference type="SAM" id="Phobius"/>
    </source>
</evidence>
<keyword evidence="1" id="KW-1133">Transmembrane helix</keyword>
<name>A0A2V4YH08_9FLAO</name>
<dbReference type="AlphaFoldDB" id="A0A2V4YH08"/>
<evidence type="ECO:0000313" key="3">
    <source>
        <dbReference type="Proteomes" id="UP000248054"/>
    </source>
</evidence>